<sequence length="399" mass="44707">VGKLVFRFCTSDEDMGSQQSTTSDLTPLTPEIVKGIYSPLSDAERLIAENKKREAGPDGLMVRGTNSRVAFSLPNTNRSYGLFVFIAPNSKQQFICSGNANCVKTKSTMMQEAPKCYSHKGPQIGFVLAQFTDGANKKNDVILHVIASFTFIYGDADGKQNNATRIVEYNHLHQNNSPWKLYCNECEAAKKPTPELVELEGRRRYFDDEDELMKVYAARQTTTLFQMLLYPDTTIRIICLNVMINFPNGAYKELAEEMDQYGLELRIHDKLSSSAATAINLNEDEQIPFLLRAEMGEGLGTLLSRGKELKEKVAALYFVSNPYILYAGQAISRTVHGISNLNDPVINYKNSKPSSHPDYKMVPIGLVRQEERTTEVTKIHVVLRDLRDLPCSGQSLVLV</sequence>
<evidence type="ECO:0000313" key="1">
    <source>
        <dbReference type="EMBL" id="OXA57727.1"/>
    </source>
</evidence>
<dbReference type="Proteomes" id="UP000198287">
    <property type="component" value="Unassembled WGS sequence"/>
</dbReference>
<protein>
    <submittedName>
        <fullName evidence="1">Uncharacterized protein</fullName>
    </submittedName>
</protein>
<gene>
    <name evidence="1" type="ORF">Fcan01_08235</name>
</gene>
<reference evidence="1 2" key="1">
    <citation type="submission" date="2015-12" db="EMBL/GenBank/DDBJ databases">
        <title>The genome of Folsomia candida.</title>
        <authorList>
            <person name="Faddeeva A."/>
            <person name="Derks M.F."/>
            <person name="Anvar Y."/>
            <person name="Smit S."/>
            <person name="Van Straalen N."/>
            <person name="Roelofs D."/>
        </authorList>
    </citation>
    <scope>NUCLEOTIDE SEQUENCE [LARGE SCALE GENOMIC DNA]</scope>
    <source>
        <strain evidence="1 2">VU population</strain>
        <tissue evidence="1">Whole body</tissue>
    </source>
</reference>
<evidence type="ECO:0000313" key="2">
    <source>
        <dbReference type="Proteomes" id="UP000198287"/>
    </source>
</evidence>
<name>A0A226EKT2_FOLCA</name>
<organism evidence="1 2">
    <name type="scientific">Folsomia candida</name>
    <name type="common">Springtail</name>
    <dbReference type="NCBI Taxonomy" id="158441"/>
    <lineage>
        <taxon>Eukaryota</taxon>
        <taxon>Metazoa</taxon>
        <taxon>Ecdysozoa</taxon>
        <taxon>Arthropoda</taxon>
        <taxon>Hexapoda</taxon>
        <taxon>Collembola</taxon>
        <taxon>Entomobryomorpha</taxon>
        <taxon>Isotomoidea</taxon>
        <taxon>Isotomidae</taxon>
        <taxon>Proisotominae</taxon>
        <taxon>Folsomia</taxon>
    </lineage>
</organism>
<feature type="non-terminal residue" evidence="1">
    <location>
        <position position="1"/>
    </location>
</feature>
<proteinExistence type="predicted"/>
<dbReference type="EMBL" id="LNIX01000003">
    <property type="protein sequence ID" value="OXA57727.1"/>
    <property type="molecule type" value="Genomic_DNA"/>
</dbReference>
<dbReference type="AlphaFoldDB" id="A0A226EKT2"/>
<keyword evidence="2" id="KW-1185">Reference proteome</keyword>
<comment type="caution">
    <text evidence="1">The sequence shown here is derived from an EMBL/GenBank/DDBJ whole genome shotgun (WGS) entry which is preliminary data.</text>
</comment>
<accession>A0A226EKT2</accession>